<protein>
    <submittedName>
        <fullName evidence="2">Uncharacterized protein</fullName>
    </submittedName>
</protein>
<keyword evidence="1" id="KW-0812">Transmembrane</keyword>
<evidence type="ECO:0000256" key="1">
    <source>
        <dbReference type="SAM" id="Phobius"/>
    </source>
</evidence>
<comment type="caution">
    <text evidence="2">The sequence shown here is derived from an EMBL/GenBank/DDBJ whole genome shotgun (WGS) entry which is preliminary data.</text>
</comment>
<organism evidence="2 3">
    <name type="scientific">Chlamydomonas eustigma</name>
    <dbReference type="NCBI Taxonomy" id="1157962"/>
    <lineage>
        <taxon>Eukaryota</taxon>
        <taxon>Viridiplantae</taxon>
        <taxon>Chlorophyta</taxon>
        <taxon>core chlorophytes</taxon>
        <taxon>Chlorophyceae</taxon>
        <taxon>CS clade</taxon>
        <taxon>Chlamydomonadales</taxon>
        <taxon>Chlamydomonadaceae</taxon>
        <taxon>Chlamydomonas</taxon>
    </lineage>
</organism>
<keyword evidence="1" id="KW-1133">Transmembrane helix</keyword>
<sequence>MASFGIINRRLAIPALIFEAAQYTFTEAMNNRNGAMVNAPMVALMRLLVASLFSIITDRWMRHAFIQYRSGLKQYHQHGTLSEAAPAGLHGTHHENTANEQDVSFTQQNVQRGVVTGSPAVQSLSEAPSSELGAPLQPARAVSISQYQLSQPTEQVNLPVERHYRSRLQRLRIIMKVPMVHLEDEKQQQQIRSIREEVECRHPTWQCTGLTLRPGCIILELNLRRENVPKPKVVVYGGISQGGISARPSSMSSIESDKELQVEELNALDWLQLLKPEQFLVLKSQAGGVISVMVGNETRYFSYNELGAASWQELPRTVFPAHNTDSDHQPFYMMTVSPRCVHHASAVALTLSVTWEMLACLKRTFVTMPKSNDGEVNFAHDTVAALGVHDSELQLEAVAVNGKTLSIRAKADGDDSSFHSYLLIAISDCLLHISPSPITAPLNISDCCGPPDCSRPGDMDGSLQGCFFNQDGVYAPAVKGADANEFPSAALVKLSDVEIQTQGLDHGLVHMNLWLGITLLATNTVLVLGPGNEEVAAELADVDFSNAGDVLADIADVLEGVQLITNKLRAGEHSSSCSQLLVEVAEDVASWASKVGCGALQSLMHHCIEKLNSGINEINLRECL</sequence>
<dbReference type="EMBL" id="BEGY01000010">
    <property type="protein sequence ID" value="GAX75005.1"/>
    <property type="molecule type" value="Genomic_DNA"/>
</dbReference>
<evidence type="ECO:0000313" key="2">
    <source>
        <dbReference type="EMBL" id="GAX75005.1"/>
    </source>
</evidence>
<evidence type="ECO:0000313" key="3">
    <source>
        <dbReference type="Proteomes" id="UP000232323"/>
    </source>
</evidence>
<reference evidence="2 3" key="1">
    <citation type="submission" date="2017-08" db="EMBL/GenBank/DDBJ databases">
        <title>Acidophilic green algal genome provides insights into adaptation to an acidic environment.</title>
        <authorList>
            <person name="Hirooka S."/>
            <person name="Hirose Y."/>
            <person name="Kanesaki Y."/>
            <person name="Higuchi S."/>
            <person name="Fujiwara T."/>
            <person name="Onuma R."/>
            <person name="Era A."/>
            <person name="Ohbayashi R."/>
            <person name="Uzuka A."/>
            <person name="Nozaki H."/>
            <person name="Yoshikawa H."/>
            <person name="Miyagishima S.Y."/>
        </authorList>
    </citation>
    <scope>NUCLEOTIDE SEQUENCE [LARGE SCALE GENOMIC DNA]</scope>
    <source>
        <strain evidence="2 3">NIES-2499</strain>
    </source>
</reference>
<dbReference type="Proteomes" id="UP000232323">
    <property type="component" value="Unassembled WGS sequence"/>
</dbReference>
<accession>A0A250WW40</accession>
<gene>
    <name evidence="2" type="ORF">CEUSTIGMA_g2451.t1</name>
</gene>
<keyword evidence="3" id="KW-1185">Reference proteome</keyword>
<proteinExistence type="predicted"/>
<feature type="transmembrane region" description="Helical" evidence="1">
    <location>
        <begin position="35"/>
        <end position="56"/>
    </location>
</feature>
<keyword evidence="1" id="KW-0472">Membrane</keyword>
<name>A0A250WW40_9CHLO</name>
<dbReference type="AlphaFoldDB" id="A0A250WW40"/>